<feature type="compositionally biased region" description="Polar residues" evidence="4">
    <location>
        <begin position="184"/>
        <end position="194"/>
    </location>
</feature>
<dbReference type="EMBL" id="JAEVFJ010000038">
    <property type="protein sequence ID" value="KAH8089887.1"/>
    <property type="molecule type" value="Genomic_DNA"/>
</dbReference>
<comment type="subcellular location">
    <subcellularLocation>
        <location evidence="1">Nucleus</location>
    </subcellularLocation>
</comment>
<dbReference type="PANTHER" id="PTHR15818">
    <property type="entry name" value="G PATCH AND KOW-CONTAINING"/>
    <property type="match status" value="1"/>
</dbReference>
<evidence type="ECO:0000256" key="2">
    <source>
        <dbReference type="ARBA" id="ARBA00008576"/>
    </source>
</evidence>
<dbReference type="OrthoDB" id="5577072at2759"/>
<dbReference type="Proteomes" id="UP000813824">
    <property type="component" value="Unassembled WGS sequence"/>
</dbReference>
<feature type="region of interest" description="Disordered" evidence="4">
    <location>
        <begin position="314"/>
        <end position="476"/>
    </location>
</feature>
<feature type="compositionally biased region" description="Polar residues" evidence="4">
    <location>
        <begin position="16"/>
        <end position="33"/>
    </location>
</feature>
<proteinExistence type="inferred from homology"/>
<comment type="caution">
    <text evidence="6">The sequence shown here is derived from an EMBL/GenBank/DDBJ whole genome shotgun (WGS) entry which is preliminary data.</text>
</comment>
<dbReference type="InterPro" id="IPR000467">
    <property type="entry name" value="G_patch_dom"/>
</dbReference>
<dbReference type="InterPro" id="IPR045166">
    <property type="entry name" value="Spp2-like"/>
</dbReference>
<feature type="region of interest" description="Disordered" evidence="4">
    <location>
        <begin position="1"/>
        <end position="115"/>
    </location>
</feature>
<reference evidence="6" key="1">
    <citation type="journal article" date="2021" name="New Phytol.">
        <title>Evolutionary innovations through gain and loss of genes in the ectomycorrhizal Boletales.</title>
        <authorList>
            <person name="Wu G."/>
            <person name="Miyauchi S."/>
            <person name="Morin E."/>
            <person name="Kuo A."/>
            <person name="Drula E."/>
            <person name="Varga T."/>
            <person name="Kohler A."/>
            <person name="Feng B."/>
            <person name="Cao Y."/>
            <person name="Lipzen A."/>
            <person name="Daum C."/>
            <person name="Hundley H."/>
            <person name="Pangilinan J."/>
            <person name="Johnson J."/>
            <person name="Barry K."/>
            <person name="LaButti K."/>
            <person name="Ng V."/>
            <person name="Ahrendt S."/>
            <person name="Min B."/>
            <person name="Choi I.G."/>
            <person name="Park H."/>
            <person name="Plett J.M."/>
            <person name="Magnuson J."/>
            <person name="Spatafora J.W."/>
            <person name="Nagy L.G."/>
            <person name="Henrissat B."/>
            <person name="Grigoriev I.V."/>
            <person name="Yang Z.L."/>
            <person name="Xu J."/>
            <person name="Martin F.M."/>
        </authorList>
    </citation>
    <scope>NUCLEOTIDE SEQUENCE</scope>
    <source>
        <strain evidence="6">KKN 215</strain>
    </source>
</reference>
<comment type="similarity">
    <text evidence="2">Belongs to the SPP2 family.</text>
</comment>
<evidence type="ECO:0000256" key="1">
    <source>
        <dbReference type="ARBA" id="ARBA00004123"/>
    </source>
</evidence>
<evidence type="ECO:0000259" key="5">
    <source>
        <dbReference type="PROSITE" id="PS50174"/>
    </source>
</evidence>
<feature type="region of interest" description="Disordered" evidence="4">
    <location>
        <begin position="127"/>
        <end position="229"/>
    </location>
</feature>
<feature type="compositionally biased region" description="Low complexity" evidence="4">
    <location>
        <begin position="44"/>
        <end position="55"/>
    </location>
</feature>
<feature type="compositionally biased region" description="Basic and acidic residues" evidence="4">
    <location>
        <begin position="316"/>
        <end position="346"/>
    </location>
</feature>
<dbReference type="InterPro" id="IPR026822">
    <property type="entry name" value="Spp2/MOS2_G-patch"/>
</dbReference>
<feature type="compositionally biased region" description="Basic and acidic residues" evidence="4">
    <location>
        <begin position="389"/>
        <end position="476"/>
    </location>
</feature>
<dbReference type="PROSITE" id="PS50174">
    <property type="entry name" value="G_PATCH"/>
    <property type="match status" value="1"/>
</dbReference>
<accession>A0A8K0UGM4</accession>
<evidence type="ECO:0000313" key="7">
    <source>
        <dbReference type="Proteomes" id="UP000813824"/>
    </source>
</evidence>
<organism evidence="6 7">
    <name type="scientific">Cristinia sonorae</name>
    <dbReference type="NCBI Taxonomy" id="1940300"/>
    <lineage>
        <taxon>Eukaryota</taxon>
        <taxon>Fungi</taxon>
        <taxon>Dikarya</taxon>
        <taxon>Basidiomycota</taxon>
        <taxon>Agaricomycotina</taxon>
        <taxon>Agaricomycetes</taxon>
        <taxon>Agaricomycetidae</taxon>
        <taxon>Agaricales</taxon>
        <taxon>Pleurotineae</taxon>
        <taxon>Stephanosporaceae</taxon>
        <taxon>Cristinia</taxon>
    </lineage>
</organism>
<dbReference type="GO" id="GO:0005681">
    <property type="term" value="C:spliceosomal complex"/>
    <property type="evidence" value="ECO:0007669"/>
    <property type="project" value="TreeGrafter"/>
</dbReference>
<dbReference type="AlphaFoldDB" id="A0A8K0UGM4"/>
<feature type="compositionally biased region" description="Low complexity" evidence="4">
    <location>
        <begin position="375"/>
        <end position="388"/>
    </location>
</feature>
<evidence type="ECO:0000256" key="3">
    <source>
        <dbReference type="ARBA" id="ARBA00023242"/>
    </source>
</evidence>
<protein>
    <submittedName>
        <fullName evidence="6">DExH-box splicing factor binding site-domain-containing protein</fullName>
    </submittedName>
</protein>
<dbReference type="PANTHER" id="PTHR15818:SF2">
    <property type="entry name" value="G-PATCH DOMAIN AND KOW MOTIFS-CONTAINING PROTEIN"/>
    <property type="match status" value="1"/>
</dbReference>
<gene>
    <name evidence="6" type="ORF">BXZ70DRAFT_954306</name>
</gene>
<feature type="region of interest" description="Disordered" evidence="4">
    <location>
        <begin position="280"/>
        <end position="302"/>
    </location>
</feature>
<dbReference type="GO" id="GO:0000398">
    <property type="term" value="P:mRNA splicing, via spliceosome"/>
    <property type="evidence" value="ECO:0007669"/>
    <property type="project" value="InterPro"/>
</dbReference>
<dbReference type="GO" id="GO:0003676">
    <property type="term" value="F:nucleic acid binding"/>
    <property type="evidence" value="ECO:0007669"/>
    <property type="project" value="InterPro"/>
</dbReference>
<evidence type="ECO:0000313" key="6">
    <source>
        <dbReference type="EMBL" id="KAH8089887.1"/>
    </source>
</evidence>
<feature type="compositionally biased region" description="Acidic residues" evidence="4">
    <location>
        <begin position="173"/>
        <end position="183"/>
    </location>
</feature>
<sequence>MSSATSKVSFTVRRPTPTSRASSTGADSDNNASFKIPAIPRHLSSTNSSNRGSASPLGRESPTPKRTYGERDSSDEDEEIQDELVTGFDQFGVQRLNRKPEPEGPLVIPALKNRDWRELARKRKQLFVPPTAGATTGADGSVGGLGTRDSINSGPQLSGLQLAPKKKARVDGGGDEDEDEEMTESNVETPSAEQTPAEEETEDQRALRAVLASAQSADSNGDTTGPIIEIIPTPVTEDDAFKQDVVALPDSATLDDYERVPVSQFGAALLRGMGWKEGEVASKSKRFQGKGQDGKQKGLVEPWIPAARPALLGIGAKEKEVFDDGSKGKGKGRPDKRYVPILKVEKNGSGSGGGSRERDGESRSGSSSRRRSPEPSRGGSSRRSPSPSSDRDRRRERERDRDRDREYERERGNRDRDSRRYDSDGDRPRRRDKDGAGERRDYKDSSRRDRDRESDTRRDRERSPNRIRKDRDRREY</sequence>
<keyword evidence="7" id="KW-1185">Reference proteome</keyword>
<dbReference type="Pfam" id="PF12656">
    <property type="entry name" value="G-patch_2"/>
    <property type="match status" value="1"/>
</dbReference>
<feature type="compositionally biased region" description="Acidic residues" evidence="4">
    <location>
        <begin position="73"/>
        <end position="82"/>
    </location>
</feature>
<keyword evidence="3" id="KW-0539">Nucleus</keyword>
<name>A0A8K0UGM4_9AGAR</name>
<feature type="domain" description="G-patch" evidence="5">
    <location>
        <begin position="262"/>
        <end position="319"/>
    </location>
</feature>
<feature type="compositionally biased region" description="Polar residues" evidence="4">
    <location>
        <begin position="149"/>
        <end position="159"/>
    </location>
</feature>
<evidence type="ECO:0000256" key="4">
    <source>
        <dbReference type="SAM" id="MobiDB-lite"/>
    </source>
</evidence>